<dbReference type="Pfam" id="PF08241">
    <property type="entry name" value="Methyltransf_11"/>
    <property type="match status" value="1"/>
</dbReference>
<dbReference type="InterPro" id="IPR003439">
    <property type="entry name" value="ABC_transporter-like_ATP-bd"/>
</dbReference>
<dbReference type="Proteomes" id="UP001642464">
    <property type="component" value="Unassembled WGS sequence"/>
</dbReference>
<feature type="transmembrane region" description="Helical" evidence="9">
    <location>
        <begin position="394"/>
        <end position="421"/>
    </location>
</feature>
<keyword evidence="6 9" id="KW-1133">Transmembrane helix</keyword>
<dbReference type="SMART" id="SM00382">
    <property type="entry name" value="AAA"/>
    <property type="match status" value="1"/>
</dbReference>
<dbReference type="InterPro" id="IPR003593">
    <property type="entry name" value="AAA+_ATPase"/>
</dbReference>
<feature type="transmembrane region" description="Helical" evidence="9">
    <location>
        <begin position="433"/>
        <end position="456"/>
    </location>
</feature>
<feature type="domain" description="ABC transporter" evidence="10">
    <location>
        <begin position="3"/>
        <end position="241"/>
    </location>
</feature>
<comment type="caution">
    <text evidence="11">The sequence shown here is derived from an EMBL/GenBank/DDBJ whole genome shotgun (WGS) entry which is preliminary data.</text>
</comment>
<feature type="compositionally biased region" description="Basic and acidic residues" evidence="8">
    <location>
        <begin position="274"/>
        <end position="285"/>
    </location>
</feature>
<evidence type="ECO:0000256" key="7">
    <source>
        <dbReference type="ARBA" id="ARBA00023136"/>
    </source>
</evidence>
<gene>
    <name evidence="11" type="ORF">SCF082_LOCUS17207</name>
</gene>
<dbReference type="CDD" id="cd02440">
    <property type="entry name" value="AdoMet_MTases"/>
    <property type="match status" value="1"/>
</dbReference>
<keyword evidence="7 9" id="KW-0472">Membrane</keyword>
<accession>A0ABP0KGW5</accession>
<evidence type="ECO:0000313" key="12">
    <source>
        <dbReference type="Proteomes" id="UP001642464"/>
    </source>
</evidence>
<dbReference type="SUPFAM" id="SSF52540">
    <property type="entry name" value="P-loop containing nucleoside triphosphate hydrolases"/>
    <property type="match status" value="1"/>
</dbReference>
<dbReference type="PANTHER" id="PTHR48041">
    <property type="entry name" value="ABC TRANSPORTER G FAMILY MEMBER 28"/>
    <property type="match status" value="1"/>
</dbReference>
<dbReference type="InterPro" id="IPR043926">
    <property type="entry name" value="ABCG_dom"/>
</dbReference>
<evidence type="ECO:0000313" key="11">
    <source>
        <dbReference type="EMBL" id="CAK9025759.1"/>
    </source>
</evidence>
<keyword evidence="3 9" id="KW-0812">Transmembrane</keyword>
<organism evidence="11 12">
    <name type="scientific">Durusdinium trenchii</name>
    <dbReference type="NCBI Taxonomy" id="1381693"/>
    <lineage>
        <taxon>Eukaryota</taxon>
        <taxon>Sar</taxon>
        <taxon>Alveolata</taxon>
        <taxon>Dinophyceae</taxon>
        <taxon>Suessiales</taxon>
        <taxon>Symbiodiniaceae</taxon>
        <taxon>Durusdinium</taxon>
    </lineage>
</organism>
<reference evidence="11 12" key="1">
    <citation type="submission" date="2024-02" db="EMBL/GenBank/DDBJ databases">
        <authorList>
            <person name="Chen Y."/>
            <person name="Shah S."/>
            <person name="Dougan E. K."/>
            <person name="Thang M."/>
            <person name="Chan C."/>
        </authorList>
    </citation>
    <scope>NUCLEOTIDE SEQUENCE [LARGE SCALE GENOMIC DNA]</scope>
</reference>
<dbReference type="InterPro" id="IPR029063">
    <property type="entry name" value="SAM-dependent_MTases_sf"/>
</dbReference>
<dbReference type="InterPro" id="IPR027417">
    <property type="entry name" value="P-loop_NTPase"/>
</dbReference>
<dbReference type="InterPro" id="IPR050352">
    <property type="entry name" value="ABCG_transporters"/>
</dbReference>
<keyword evidence="5" id="KW-0067">ATP-binding</keyword>
<evidence type="ECO:0000259" key="10">
    <source>
        <dbReference type="PROSITE" id="PS50893"/>
    </source>
</evidence>
<feature type="transmembrane region" description="Helical" evidence="9">
    <location>
        <begin position="462"/>
        <end position="482"/>
    </location>
</feature>
<evidence type="ECO:0000256" key="5">
    <source>
        <dbReference type="ARBA" id="ARBA00022840"/>
    </source>
</evidence>
<dbReference type="InterPro" id="IPR013525">
    <property type="entry name" value="ABC2_TM"/>
</dbReference>
<evidence type="ECO:0000256" key="6">
    <source>
        <dbReference type="ARBA" id="ARBA00022989"/>
    </source>
</evidence>
<dbReference type="InterPro" id="IPR013216">
    <property type="entry name" value="Methyltransf_11"/>
</dbReference>
<proteinExistence type="predicted"/>
<evidence type="ECO:0000256" key="9">
    <source>
        <dbReference type="SAM" id="Phobius"/>
    </source>
</evidence>
<evidence type="ECO:0000256" key="8">
    <source>
        <dbReference type="SAM" id="MobiDB-lite"/>
    </source>
</evidence>
<dbReference type="Pfam" id="PF00005">
    <property type="entry name" value="ABC_tran"/>
    <property type="match status" value="1"/>
</dbReference>
<evidence type="ECO:0000256" key="3">
    <source>
        <dbReference type="ARBA" id="ARBA00022692"/>
    </source>
</evidence>
<dbReference type="EMBL" id="CAXAMM010011303">
    <property type="protein sequence ID" value="CAK9025759.1"/>
    <property type="molecule type" value="Genomic_DNA"/>
</dbReference>
<dbReference type="Gene3D" id="3.40.50.300">
    <property type="entry name" value="P-loop containing nucleotide triphosphate hydrolases"/>
    <property type="match status" value="1"/>
</dbReference>
<dbReference type="Pfam" id="PF19055">
    <property type="entry name" value="ABC2_membrane_7"/>
    <property type="match status" value="1"/>
</dbReference>
<dbReference type="PANTHER" id="PTHR48041:SF139">
    <property type="entry name" value="PROTEIN SCARLET"/>
    <property type="match status" value="1"/>
</dbReference>
<evidence type="ECO:0000256" key="4">
    <source>
        <dbReference type="ARBA" id="ARBA00022741"/>
    </source>
</evidence>
<evidence type="ECO:0000256" key="1">
    <source>
        <dbReference type="ARBA" id="ARBA00004141"/>
    </source>
</evidence>
<feature type="transmembrane region" description="Helical" evidence="9">
    <location>
        <begin position="353"/>
        <end position="374"/>
    </location>
</feature>
<dbReference type="SUPFAM" id="SSF53335">
    <property type="entry name" value="S-adenosyl-L-methionine-dependent methyltransferases"/>
    <property type="match status" value="1"/>
</dbReference>
<name>A0ABP0KGW5_9DINO</name>
<sequence length="1046" mass="113785">MNVSVCELSITVAGNRKLLSDVNCLVQAGEMVALMGPSGAGKTTLLNCIVGRSITGVTEGNVFYDGTSLGKVRSSVGYVTQDDIMYETLTPRENLWFASAFILPKLSKDTRNSVIEGVIEKLNLKKCADTVVGSPGLVRGISGGERKRTNVALSLLGNPSLLLLDEPTSGLDSKMSDSLMRDVKQIGQQGCTVVATIHQPSEAVFTRFDKVLLLETGKIAYYGPVASLRSSLSSLGFACPTGTPLPELLLDVLEVPKEEEEISSYRNKLEKLKQMSDTAKGDHGSPTKSEAPVKRAGPCGQLVTLFKRELVNVKRNKALTVVRAVQSVASSVLIGLIFLQLERNMSSLQPRLFSSFLLVFAQFLFAMLGVVNAFPAERAVFLRETQDKLYHPAMFYFAKVSIDTIMQCLFPILVVAISYPLIGLNGESADRILWFYTIMAVVSNCGAAVGFAVSAAVPSVNLALSIAPGLVMPQLLLAGIFIKVEDLPQPFNAISYLMVARYAVQATVVNEFSCTTKDACSPLVWRNASADLCDSSPCDFCCTAHEMMGAGGICPVLSCDDALVTLGMDEIWPIGDTHEDTIFYNFIALLCLMVFFRLQGLNVLCLPEPAPRFFGRLTARGCTMSQAQRWGGGDILRPSKVKRLCTPSAMCGRRKRAADQRAQMTGQTGLEVGLRRVSALPEAKEEWSKGITQILSGCQESDTFLTCPDLGLKATPAQLAMRALAANAARGLATDRGNLTEAMYNWRVAAVENALKRMGKETGPLNVSDLTALGHLDQYHYGGIEANDHVIELLGIDETVHCLDVGSGIGGPSRYIASKTGCRITGIELQADICTAGEKLTERVPELVGKVKFKIGDIIELSKKKEIPAESFDHFLSLLVFLHIPDRAALLKACFEATKPGGTFLIEDFAAKPGRSFSEHERDGLLNVVFAPTVTTPEEYVLALQQAGFVDIQVVDLSEQWQKWTKARHDLYAESKEETVRTHGEEIFNSRLKFYKVVMELFEGNLGGVRITGRKPGTLEARLAAGRQKDLQYKGGVNVVEGKIYK</sequence>
<keyword evidence="4" id="KW-0547">Nucleotide-binding</keyword>
<evidence type="ECO:0000256" key="2">
    <source>
        <dbReference type="ARBA" id="ARBA00022448"/>
    </source>
</evidence>
<dbReference type="PROSITE" id="PS50893">
    <property type="entry name" value="ABC_TRANSPORTER_2"/>
    <property type="match status" value="1"/>
</dbReference>
<comment type="subcellular location">
    <subcellularLocation>
        <location evidence="1">Membrane</location>
        <topology evidence="1">Multi-pass membrane protein</topology>
    </subcellularLocation>
</comment>
<keyword evidence="12" id="KW-1185">Reference proteome</keyword>
<dbReference type="Gene3D" id="3.40.50.150">
    <property type="entry name" value="Vaccinia Virus protein VP39"/>
    <property type="match status" value="1"/>
</dbReference>
<protein>
    <submittedName>
        <fullName evidence="11">Protein white</fullName>
    </submittedName>
</protein>
<feature type="region of interest" description="Disordered" evidence="8">
    <location>
        <begin position="274"/>
        <end position="295"/>
    </location>
</feature>
<dbReference type="Pfam" id="PF01061">
    <property type="entry name" value="ABC2_membrane"/>
    <property type="match status" value="1"/>
</dbReference>
<keyword evidence="2" id="KW-0813">Transport</keyword>